<accession>A0AAN9MG67</accession>
<name>A0AAN9MG67_PHACN</name>
<keyword evidence="1" id="KW-0472">Membrane</keyword>
<evidence type="ECO:0000313" key="2">
    <source>
        <dbReference type="EMBL" id="KAK7353847.1"/>
    </source>
</evidence>
<feature type="transmembrane region" description="Helical" evidence="1">
    <location>
        <begin position="45"/>
        <end position="66"/>
    </location>
</feature>
<reference evidence="2 3" key="1">
    <citation type="submission" date="2024-01" db="EMBL/GenBank/DDBJ databases">
        <title>The genomes of 5 underutilized Papilionoideae crops provide insights into root nodulation and disease resistanc.</title>
        <authorList>
            <person name="Jiang F."/>
        </authorList>
    </citation>
    <scope>NUCLEOTIDE SEQUENCE [LARGE SCALE GENOMIC DNA]</scope>
    <source>
        <strain evidence="2">JINMINGXINNONG_FW02</strain>
        <tissue evidence="2">Leaves</tissue>
    </source>
</reference>
<dbReference type="EMBL" id="JAYMYR010000007">
    <property type="protein sequence ID" value="KAK7353847.1"/>
    <property type="molecule type" value="Genomic_DNA"/>
</dbReference>
<dbReference type="Proteomes" id="UP001374584">
    <property type="component" value="Unassembled WGS sequence"/>
</dbReference>
<keyword evidence="1" id="KW-1133">Transmembrane helix</keyword>
<proteinExistence type="predicted"/>
<dbReference type="AlphaFoldDB" id="A0AAN9MG67"/>
<gene>
    <name evidence="2" type="ORF">VNO80_19300</name>
</gene>
<organism evidence="2 3">
    <name type="scientific">Phaseolus coccineus</name>
    <name type="common">Scarlet runner bean</name>
    <name type="synonym">Phaseolus multiflorus</name>
    <dbReference type="NCBI Taxonomy" id="3886"/>
    <lineage>
        <taxon>Eukaryota</taxon>
        <taxon>Viridiplantae</taxon>
        <taxon>Streptophyta</taxon>
        <taxon>Embryophyta</taxon>
        <taxon>Tracheophyta</taxon>
        <taxon>Spermatophyta</taxon>
        <taxon>Magnoliopsida</taxon>
        <taxon>eudicotyledons</taxon>
        <taxon>Gunneridae</taxon>
        <taxon>Pentapetalae</taxon>
        <taxon>rosids</taxon>
        <taxon>fabids</taxon>
        <taxon>Fabales</taxon>
        <taxon>Fabaceae</taxon>
        <taxon>Papilionoideae</taxon>
        <taxon>50 kb inversion clade</taxon>
        <taxon>NPAAA clade</taxon>
        <taxon>indigoferoid/millettioid clade</taxon>
        <taxon>Phaseoleae</taxon>
        <taxon>Phaseolus</taxon>
    </lineage>
</organism>
<protein>
    <submittedName>
        <fullName evidence="2">Uncharacterized protein</fullName>
    </submittedName>
</protein>
<keyword evidence="1" id="KW-0812">Transmembrane</keyword>
<evidence type="ECO:0000256" key="1">
    <source>
        <dbReference type="SAM" id="Phobius"/>
    </source>
</evidence>
<evidence type="ECO:0000313" key="3">
    <source>
        <dbReference type="Proteomes" id="UP001374584"/>
    </source>
</evidence>
<sequence length="76" mass="8445">MTPSTAPTVSLHRPSPLLSHHLPWFYLYLCCHEPTIVFNLTLNNQTVLCILAIIIVIALVFTRVGLKDNVVAAMAM</sequence>
<keyword evidence="3" id="KW-1185">Reference proteome</keyword>
<comment type="caution">
    <text evidence="2">The sequence shown here is derived from an EMBL/GenBank/DDBJ whole genome shotgun (WGS) entry which is preliminary data.</text>
</comment>